<organism evidence="2 3">
    <name type="scientific">Mycena rosella</name>
    <name type="common">Pink bonnet</name>
    <name type="synonym">Agaricus rosellus</name>
    <dbReference type="NCBI Taxonomy" id="1033263"/>
    <lineage>
        <taxon>Eukaryota</taxon>
        <taxon>Fungi</taxon>
        <taxon>Dikarya</taxon>
        <taxon>Basidiomycota</taxon>
        <taxon>Agaricomycotina</taxon>
        <taxon>Agaricomycetes</taxon>
        <taxon>Agaricomycetidae</taxon>
        <taxon>Agaricales</taxon>
        <taxon>Marasmiineae</taxon>
        <taxon>Mycenaceae</taxon>
        <taxon>Mycena</taxon>
    </lineage>
</organism>
<evidence type="ECO:0000313" key="2">
    <source>
        <dbReference type="EMBL" id="KAJ7629899.1"/>
    </source>
</evidence>
<keyword evidence="3" id="KW-1185">Reference proteome</keyword>
<proteinExistence type="predicted"/>
<comment type="caution">
    <text evidence="2">The sequence shown here is derived from an EMBL/GenBank/DDBJ whole genome shotgun (WGS) entry which is preliminary data.</text>
</comment>
<sequence>MARSSKAKQAKRQNAAKASAARAKSSSPEPPVDTPIASTLGTPEPIDNTENLEDRDWDSLLGAELPDTECTQLLENFRDEEDVEIATESGLDWFTKFLVDAQAAAQKAEEQQGGRKRKRGAYTGDSKQTKWRNRKAAENLKSKGFRSVTDFFKSKAAQESPVSDAETTQNLIDEEGDSSDENASEPGEMGHQNPLFQKNCAWTQ</sequence>
<reference evidence="2" key="1">
    <citation type="submission" date="2023-03" db="EMBL/GenBank/DDBJ databases">
        <title>Massive genome expansion in bonnet fungi (Mycena s.s.) driven by repeated elements and novel gene families across ecological guilds.</title>
        <authorList>
            <consortium name="Lawrence Berkeley National Laboratory"/>
            <person name="Harder C.B."/>
            <person name="Miyauchi S."/>
            <person name="Viragh M."/>
            <person name="Kuo A."/>
            <person name="Thoen E."/>
            <person name="Andreopoulos B."/>
            <person name="Lu D."/>
            <person name="Skrede I."/>
            <person name="Drula E."/>
            <person name="Henrissat B."/>
            <person name="Morin E."/>
            <person name="Kohler A."/>
            <person name="Barry K."/>
            <person name="LaButti K."/>
            <person name="Morin E."/>
            <person name="Salamov A."/>
            <person name="Lipzen A."/>
            <person name="Mereny Z."/>
            <person name="Hegedus B."/>
            <person name="Baldrian P."/>
            <person name="Stursova M."/>
            <person name="Weitz H."/>
            <person name="Taylor A."/>
            <person name="Grigoriev I.V."/>
            <person name="Nagy L.G."/>
            <person name="Martin F."/>
            <person name="Kauserud H."/>
        </authorList>
    </citation>
    <scope>NUCLEOTIDE SEQUENCE</scope>
    <source>
        <strain evidence="2">CBHHK067</strain>
    </source>
</reference>
<gene>
    <name evidence="2" type="ORF">B0H17DRAFT_1150387</name>
</gene>
<dbReference type="Proteomes" id="UP001221757">
    <property type="component" value="Unassembled WGS sequence"/>
</dbReference>
<accession>A0AAD7BT56</accession>
<feature type="compositionally biased region" description="Basic residues" evidence="1">
    <location>
        <begin position="1"/>
        <end position="11"/>
    </location>
</feature>
<evidence type="ECO:0000256" key="1">
    <source>
        <dbReference type="SAM" id="MobiDB-lite"/>
    </source>
</evidence>
<name>A0AAD7BT56_MYCRO</name>
<dbReference type="EMBL" id="JARKIE010000526">
    <property type="protein sequence ID" value="KAJ7629899.1"/>
    <property type="molecule type" value="Genomic_DNA"/>
</dbReference>
<evidence type="ECO:0000313" key="3">
    <source>
        <dbReference type="Proteomes" id="UP001221757"/>
    </source>
</evidence>
<feature type="compositionally biased region" description="Polar residues" evidence="1">
    <location>
        <begin position="194"/>
        <end position="204"/>
    </location>
</feature>
<feature type="region of interest" description="Disordered" evidence="1">
    <location>
        <begin position="103"/>
        <end position="138"/>
    </location>
</feature>
<feature type="region of interest" description="Disordered" evidence="1">
    <location>
        <begin position="1"/>
        <end position="61"/>
    </location>
</feature>
<dbReference type="AlphaFoldDB" id="A0AAD7BT56"/>
<feature type="compositionally biased region" description="Acidic residues" evidence="1">
    <location>
        <begin position="172"/>
        <end position="183"/>
    </location>
</feature>
<protein>
    <submittedName>
        <fullName evidence="2">Uncharacterized protein</fullName>
    </submittedName>
</protein>
<feature type="compositionally biased region" description="Low complexity" evidence="1">
    <location>
        <begin position="12"/>
        <end position="27"/>
    </location>
</feature>
<feature type="region of interest" description="Disordered" evidence="1">
    <location>
        <begin position="154"/>
        <end position="204"/>
    </location>
</feature>